<sequence length="231" mass="24667">MSESEPEGSTRKLPTLDKQTPQGMSQSASTAAYTPGGDRTAEDGSGRPARRFWSSRRVPAGIVALVCVAGTGLLLYDVAAVRAGRPAMLWRRRLADELATRPLDDPWIIGGASAAMAVGIWLFVLAVTPGLRALLAMRRPAGDPAGVDVRAALDRAAAALVLRDRAVDVPGVQSARVDVGRRKVTARAVAHFRDLDEVRTDLDAVLAEGITELGLARQPSLAVHVRRPRKR</sequence>
<accession>A0ABT0X4P9</accession>
<keyword evidence="5" id="KW-1185">Reference proteome</keyword>
<evidence type="ECO:0000313" key="5">
    <source>
        <dbReference type="Proteomes" id="UP001167160"/>
    </source>
</evidence>
<feature type="transmembrane region" description="Helical" evidence="2">
    <location>
        <begin position="107"/>
        <end position="131"/>
    </location>
</feature>
<evidence type="ECO:0000313" key="4">
    <source>
        <dbReference type="EMBL" id="MCM2577513.1"/>
    </source>
</evidence>
<comment type="caution">
    <text evidence="4">The sequence shown here is derived from an EMBL/GenBank/DDBJ whole genome shotgun (WGS) entry which is preliminary data.</text>
</comment>
<gene>
    <name evidence="4" type="ORF">M1E25_09120</name>
</gene>
<evidence type="ECO:0000256" key="1">
    <source>
        <dbReference type="SAM" id="MobiDB-lite"/>
    </source>
</evidence>
<proteinExistence type="predicted"/>
<keyword evidence="2" id="KW-0472">Membrane</keyword>
<feature type="region of interest" description="Disordered" evidence="1">
    <location>
        <begin position="1"/>
        <end position="48"/>
    </location>
</feature>
<evidence type="ECO:0000256" key="2">
    <source>
        <dbReference type="SAM" id="Phobius"/>
    </source>
</evidence>
<name>A0ABT0X4P9_9ACTN</name>
<dbReference type="InterPro" id="IPR046253">
    <property type="entry name" value="DUF6286"/>
</dbReference>
<evidence type="ECO:0000259" key="3">
    <source>
        <dbReference type="Pfam" id="PF19803"/>
    </source>
</evidence>
<organism evidence="4 5">
    <name type="scientific">Streptomyces meridianus</name>
    <dbReference type="NCBI Taxonomy" id="2938945"/>
    <lineage>
        <taxon>Bacteria</taxon>
        <taxon>Bacillati</taxon>
        <taxon>Actinomycetota</taxon>
        <taxon>Actinomycetes</taxon>
        <taxon>Kitasatosporales</taxon>
        <taxon>Streptomycetaceae</taxon>
        <taxon>Streptomyces</taxon>
    </lineage>
</organism>
<dbReference type="Proteomes" id="UP001167160">
    <property type="component" value="Unassembled WGS sequence"/>
</dbReference>
<keyword evidence="2" id="KW-1133">Transmembrane helix</keyword>
<protein>
    <submittedName>
        <fullName evidence="4">DUF6286 domain-containing protein</fullName>
    </submittedName>
</protein>
<feature type="transmembrane region" description="Helical" evidence="2">
    <location>
        <begin position="58"/>
        <end position="76"/>
    </location>
</feature>
<keyword evidence="2" id="KW-0812">Transmembrane</keyword>
<reference evidence="4" key="1">
    <citation type="journal article" date="2023" name="Int. J. Syst. Evol. Microbiol.">
        <title>Streptomyces meridianus sp. nov. isolated from brackish water of the Tagus estuary in Alcochete, Portugal.</title>
        <authorList>
            <person name="Santos J.D.N."/>
            <person name="Klimek D."/>
            <person name="Calusinska M."/>
            <person name="Lobo Da Cunha A."/>
            <person name="Catita J."/>
            <person name="Goncalves H."/>
            <person name="Gonzalez I."/>
            <person name="Reyes F."/>
            <person name="Lage O.M."/>
        </authorList>
    </citation>
    <scope>NUCLEOTIDE SEQUENCE</scope>
    <source>
        <strain evidence="4">MTZ3.1</strain>
    </source>
</reference>
<dbReference type="EMBL" id="JAMQGM010000019">
    <property type="protein sequence ID" value="MCM2577513.1"/>
    <property type="molecule type" value="Genomic_DNA"/>
</dbReference>
<feature type="domain" description="DUF6286" evidence="3">
    <location>
        <begin position="117"/>
        <end position="226"/>
    </location>
</feature>
<dbReference type="RefSeq" id="WP_251412421.1">
    <property type="nucleotide sequence ID" value="NZ_JAMQGM010000019.1"/>
</dbReference>
<feature type="compositionally biased region" description="Polar residues" evidence="1">
    <location>
        <begin position="17"/>
        <end position="32"/>
    </location>
</feature>
<dbReference type="Pfam" id="PF19803">
    <property type="entry name" value="DUF6286"/>
    <property type="match status" value="1"/>
</dbReference>